<evidence type="ECO:0000313" key="3">
    <source>
        <dbReference type="Proteomes" id="UP000447355"/>
    </source>
</evidence>
<keyword evidence="1" id="KW-0175">Coiled coil</keyword>
<dbReference type="EMBL" id="WWCX01000001">
    <property type="protein sequence ID" value="MYM92665.1"/>
    <property type="molecule type" value="Genomic_DNA"/>
</dbReference>
<proteinExistence type="predicted"/>
<name>A0A845GGY4_9BURK</name>
<sequence length="72" mass="8022">MNVRIQVGAESAYAFIEDTTFNMDVRLSPGRAPAQSLRESAAELREKATRMVLQAERMENAATCLLNQRVHG</sequence>
<evidence type="ECO:0000256" key="1">
    <source>
        <dbReference type="SAM" id="Coils"/>
    </source>
</evidence>
<gene>
    <name evidence="2" type="ORF">GTP90_02180</name>
</gene>
<accession>A0A845GGY4</accession>
<protein>
    <submittedName>
        <fullName evidence="2">Uncharacterized protein</fullName>
    </submittedName>
</protein>
<feature type="coiled-coil region" evidence="1">
    <location>
        <begin position="34"/>
        <end position="61"/>
    </location>
</feature>
<dbReference type="Proteomes" id="UP000447355">
    <property type="component" value="Unassembled WGS sequence"/>
</dbReference>
<comment type="caution">
    <text evidence="2">The sequence shown here is derived from an EMBL/GenBank/DDBJ whole genome shotgun (WGS) entry which is preliminary data.</text>
</comment>
<organism evidence="2 3">
    <name type="scientific">Duganella vulcania</name>
    <dbReference type="NCBI Taxonomy" id="2692166"/>
    <lineage>
        <taxon>Bacteria</taxon>
        <taxon>Pseudomonadati</taxon>
        <taxon>Pseudomonadota</taxon>
        <taxon>Betaproteobacteria</taxon>
        <taxon>Burkholderiales</taxon>
        <taxon>Oxalobacteraceae</taxon>
        <taxon>Telluria group</taxon>
        <taxon>Duganella</taxon>
    </lineage>
</organism>
<reference evidence="2" key="1">
    <citation type="submission" date="2019-12" db="EMBL/GenBank/DDBJ databases">
        <title>Novel species isolated from a subtropical stream in China.</title>
        <authorList>
            <person name="Lu H."/>
        </authorList>
    </citation>
    <scope>NUCLEOTIDE SEQUENCE [LARGE SCALE GENOMIC DNA]</scope>
    <source>
        <strain evidence="2">FT81W</strain>
    </source>
</reference>
<dbReference type="AlphaFoldDB" id="A0A845GGY4"/>
<dbReference type="RefSeq" id="WP_161081923.1">
    <property type="nucleotide sequence ID" value="NZ_WWCX01000001.1"/>
</dbReference>
<evidence type="ECO:0000313" key="2">
    <source>
        <dbReference type="EMBL" id="MYM92665.1"/>
    </source>
</evidence>